<dbReference type="InterPro" id="IPR017853">
    <property type="entry name" value="GH"/>
</dbReference>
<dbReference type="GO" id="GO:0007165">
    <property type="term" value="P:signal transduction"/>
    <property type="evidence" value="ECO:0007669"/>
    <property type="project" value="TreeGrafter"/>
</dbReference>
<dbReference type="KEGG" id="tet:TTHERM_00083410"/>
<dbReference type="PANTHER" id="PTHR23208:SF11">
    <property type="entry name" value="COUNTING FACTOR 45-1-RELATED"/>
    <property type="match status" value="1"/>
</dbReference>
<feature type="chain" id="PRO_5004201395" evidence="1">
    <location>
        <begin position="21"/>
        <end position="236"/>
    </location>
</feature>
<accession>Q237A8</accession>
<dbReference type="Gene3D" id="3.20.20.80">
    <property type="entry name" value="Glycosidases"/>
    <property type="match status" value="1"/>
</dbReference>
<dbReference type="GO" id="GO:0098609">
    <property type="term" value="P:cell-cell adhesion"/>
    <property type="evidence" value="ECO:0007669"/>
    <property type="project" value="TreeGrafter"/>
</dbReference>
<evidence type="ECO:0000313" key="3">
    <source>
        <dbReference type="Proteomes" id="UP000009168"/>
    </source>
</evidence>
<dbReference type="GO" id="GO:0048870">
    <property type="term" value="P:cell motility"/>
    <property type="evidence" value="ECO:0007669"/>
    <property type="project" value="TreeGrafter"/>
</dbReference>
<protein>
    <submittedName>
        <fullName evidence="2">Lysozyme protein</fullName>
    </submittedName>
</protein>
<dbReference type="Proteomes" id="UP000009168">
    <property type="component" value="Unassembled WGS sequence"/>
</dbReference>
<organism evidence="2 3">
    <name type="scientific">Tetrahymena thermophila (strain SB210)</name>
    <dbReference type="NCBI Taxonomy" id="312017"/>
    <lineage>
        <taxon>Eukaryota</taxon>
        <taxon>Sar</taxon>
        <taxon>Alveolata</taxon>
        <taxon>Ciliophora</taxon>
        <taxon>Intramacronucleata</taxon>
        <taxon>Oligohymenophorea</taxon>
        <taxon>Hymenostomatida</taxon>
        <taxon>Tetrahymenina</taxon>
        <taxon>Tetrahymenidae</taxon>
        <taxon>Tetrahymena</taxon>
    </lineage>
</organism>
<dbReference type="CDD" id="cd06416">
    <property type="entry name" value="GH25_Lys1-like"/>
    <property type="match status" value="1"/>
</dbReference>
<dbReference type="STRING" id="312017.Q237A8"/>
<dbReference type="EMBL" id="GG662749">
    <property type="protein sequence ID" value="EAR92342.1"/>
    <property type="molecule type" value="Genomic_DNA"/>
</dbReference>
<sequence length="236" mass="27497">MNKLLIASLTILLITSFASAQKGILGFTPLYSGYSQDQYLCMRNSQNGFKYQNLVEKQIWGYDRYHKIGQNYADNVGLSTNSIYVPCININTTDYPYFGQENQLLTFLKYFQQNHDVLKGDFLWISIEQNQSKNCQWHNDFNVNCSVLDEIMTQVRRSAVGVDRFGIMASKQDWEALFGNKCNKYSSFPLHYKNYDNKPNFSDWNEQKFGGWTKPSMKTYSKGKFECYIDADLTVY</sequence>
<dbReference type="AlphaFoldDB" id="Q237A8"/>
<dbReference type="SUPFAM" id="SSF51445">
    <property type="entry name" value="(Trans)glycosidases"/>
    <property type="match status" value="1"/>
</dbReference>
<keyword evidence="1" id="KW-0732">Signal</keyword>
<reference evidence="3" key="1">
    <citation type="journal article" date="2006" name="PLoS Biol.">
        <title>Macronuclear genome sequence of the ciliate Tetrahymena thermophila, a model eukaryote.</title>
        <authorList>
            <person name="Eisen J.A."/>
            <person name="Coyne R.S."/>
            <person name="Wu M."/>
            <person name="Wu D."/>
            <person name="Thiagarajan M."/>
            <person name="Wortman J.R."/>
            <person name="Badger J.H."/>
            <person name="Ren Q."/>
            <person name="Amedeo P."/>
            <person name="Jones K.M."/>
            <person name="Tallon L.J."/>
            <person name="Delcher A.L."/>
            <person name="Salzberg S.L."/>
            <person name="Silva J.C."/>
            <person name="Haas B.J."/>
            <person name="Majoros W.H."/>
            <person name="Farzad M."/>
            <person name="Carlton J.M."/>
            <person name="Smith R.K. Jr."/>
            <person name="Garg J."/>
            <person name="Pearlman R.E."/>
            <person name="Karrer K.M."/>
            <person name="Sun L."/>
            <person name="Manning G."/>
            <person name="Elde N.C."/>
            <person name="Turkewitz A.P."/>
            <person name="Asai D.J."/>
            <person name="Wilkes D.E."/>
            <person name="Wang Y."/>
            <person name="Cai H."/>
            <person name="Collins K."/>
            <person name="Stewart B.A."/>
            <person name="Lee S.R."/>
            <person name="Wilamowska K."/>
            <person name="Weinberg Z."/>
            <person name="Ruzzo W.L."/>
            <person name="Wloga D."/>
            <person name="Gaertig J."/>
            <person name="Frankel J."/>
            <person name="Tsao C.-C."/>
            <person name="Gorovsky M.A."/>
            <person name="Keeling P.J."/>
            <person name="Waller R.F."/>
            <person name="Patron N.J."/>
            <person name="Cherry J.M."/>
            <person name="Stover N.A."/>
            <person name="Krieger C.J."/>
            <person name="del Toro C."/>
            <person name="Ryder H.F."/>
            <person name="Williamson S.C."/>
            <person name="Barbeau R.A."/>
            <person name="Hamilton E.P."/>
            <person name="Orias E."/>
        </authorList>
    </citation>
    <scope>NUCLEOTIDE SEQUENCE [LARGE SCALE GENOMIC DNA]</scope>
    <source>
        <strain evidence="3">SB210</strain>
    </source>
</reference>
<keyword evidence="3" id="KW-1185">Reference proteome</keyword>
<name>Q237A8_TETTS</name>
<dbReference type="GeneID" id="7839343"/>
<dbReference type="HOGENOM" id="CLU_1158393_0_0_1"/>
<dbReference type="OrthoDB" id="2251794at2759"/>
<gene>
    <name evidence="2" type="ORF">TTHERM_00083410</name>
</gene>
<proteinExistence type="predicted"/>
<dbReference type="PANTHER" id="PTHR23208">
    <property type="entry name" value="LYSOZYME PROTEIN"/>
    <property type="match status" value="1"/>
</dbReference>
<dbReference type="GO" id="GO:0042593">
    <property type="term" value="P:glucose homeostasis"/>
    <property type="evidence" value="ECO:0007669"/>
    <property type="project" value="TreeGrafter"/>
</dbReference>
<dbReference type="InterPro" id="IPR051595">
    <property type="entry name" value="GH25_Enzymes"/>
</dbReference>
<evidence type="ECO:0000256" key="1">
    <source>
        <dbReference type="SAM" id="SignalP"/>
    </source>
</evidence>
<feature type="signal peptide" evidence="1">
    <location>
        <begin position="1"/>
        <end position="20"/>
    </location>
</feature>
<dbReference type="InParanoid" id="Q237A8"/>
<evidence type="ECO:0000313" key="2">
    <source>
        <dbReference type="EMBL" id="EAR92342.1"/>
    </source>
</evidence>
<dbReference type="RefSeq" id="XP_001012587.1">
    <property type="nucleotide sequence ID" value="XM_001012587.1"/>
</dbReference>